<dbReference type="NCBIfam" id="TIGR02971">
    <property type="entry name" value="heterocyst_DevB"/>
    <property type="match status" value="1"/>
</dbReference>
<feature type="non-terminal residue" evidence="5">
    <location>
        <position position="347"/>
    </location>
</feature>
<comment type="caution">
    <text evidence="5">The sequence shown here is derived from an EMBL/GenBank/DDBJ whole genome shotgun (WGS) entry which is preliminary data.</text>
</comment>
<keyword evidence="2 3" id="KW-0175">Coiled coil</keyword>
<evidence type="ECO:0000313" key="6">
    <source>
        <dbReference type="Proteomes" id="UP000647836"/>
    </source>
</evidence>
<keyword evidence="4" id="KW-0812">Transmembrane</keyword>
<organism evidence="5 6">
    <name type="scientific">Nostoc cf. edaphicum LEGE 07299</name>
    <dbReference type="NCBI Taxonomy" id="2777974"/>
    <lineage>
        <taxon>Bacteria</taxon>
        <taxon>Bacillati</taxon>
        <taxon>Cyanobacteriota</taxon>
        <taxon>Cyanophyceae</taxon>
        <taxon>Nostocales</taxon>
        <taxon>Nostocaceae</taxon>
        <taxon>Nostoc</taxon>
    </lineage>
</organism>
<keyword evidence="6" id="KW-1185">Reference proteome</keyword>
<dbReference type="PANTHER" id="PTHR32347">
    <property type="entry name" value="EFFLUX SYSTEM COMPONENT YKNX-RELATED"/>
    <property type="match status" value="1"/>
</dbReference>
<dbReference type="Gene3D" id="2.40.50.100">
    <property type="match status" value="1"/>
</dbReference>
<evidence type="ECO:0000256" key="1">
    <source>
        <dbReference type="ARBA" id="ARBA00004196"/>
    </source>
</evidence>
<dbReference type="InterPro" id="IPR050465">
    <property type="entry name" value="UPF0194_transport"/>
</dbReference>
<protein>
    <submittedName>
        <fullName evidence="5">ABC exporter membrane fusion protein</fullName>
    </submittedName>
</protein>
<keyword evidence="4" id="KW-0472">Membrane</keyword>
<gene>
    <name evidence="5" type="ORF">IQ229_11795</name>
</gene>
<keyword evidence="4" id="KW-1133">Transmembrane helix</keyword>
<comment type="subcellular location">
    <subcellularLocation>
        <location evidence="1">Cell envelope</location>
    </subcellularLocation>
</comment>
<feature type="coiled-coil region" evidence="3">
    <location>
        <begin position="87"/>
        <end position="203"/>
    </location>
</feature>
<evidence type="ECO:0000256" key="2">
    <source>
        <dbReference type="ARBA" id="ARBA00023054"/>
    </source>
</evidence>
<dbReference type="Gene3D" id="2.40.30.170">
    <property type="match status" value="1"/>
</dbReference>
<sequence>MGGRVVIAVIGGVIVLGSLSAYGLFRSRMVQSNSQTPPVAAPVAQFVTALGRLEPQGEVIKLAGSSQGSRVAQLFVKQGDQVRADQKIAILDSRDRLQAALEQAKRQVRIAQTKLAQVEAGAKDGEINAQKATIIRTQAQLREDVRAKDATVARLEAEVRNAQTEYDRHENLYREGAVSASLRDNKRLALDAAVQQLNEAKATRDQSASTLTAQVNEAQSTLERIAEVRPVDIDAARAEVESAIVAVQQAQADLDLASIKAPRDGQILKVHTWAGEVVSEDGIVELGQTDRMYAIAEVYESDVKHVKLGHTATITSPAFDGEVNGTVSDVGLQIYKKNVLNTDPTAA</sequence>
<reference evidence="5 6" key="1">
    <citation type="submission" date="2020-10" db="EMBL/GenBank/DDBJ databases">
        <authorList>
            <person name="Castelo-Branco R."/>
            <person name="Eusebio N."/>
            <person name="Adriana R."/>
            <person name="Vieira A."/>
            <person name="Brugerolle De Fraissinette N."/>
            <person name="Rezende De Castro R."/>
            <person name="Schneider M.P."/>
            <person name="Vasconcelos V."/>
            <person name="Leao P.N."/>
        </authorList>
    </citation>
    <scope>NUCLEOTIDE SEQUENCE [LARGE SCALE GENOMIC DNA]</scope>
    <source>
        <strain evidence="5 6">LEGE 07299</strain>
    </source>
</reference>
<proteinExistence type="predicted"/>
<feature type="transmembrane region" description="Helical" evidence="4">
    <location>
        <begin position="6"/>
        <end position="25"/>
    </location>
</feature>
<dbReference type="EMBL" id="JADEXF010000329">
    <property type="protein sequence ID" value="MBE9105598.1"/>
    <property type="molecule type" value="Genomic_DNA"/>
</dbReference>
<dbReference type="PANTHER" id="PTHR32347:SF27">
    <property type="entry name" value="RND EFFLUX PUMP MEMBRANE FUSION PROTEIN BARREL-SANDWICH DOMAIN-CONTAINING PROTEIN"/>
    <property type="match status" value="1"/>
</dbReference>
<dbReference type="SUPFAM" id="SSF111369">
    <property type="entry name" value="HlyD-like secretion proteins"/>
    <property type="match status" value="1"/>
</dbReference>
<evidence type="ECO:0000313" key="5">
    <source>
        <dbReference type="EMBL" id="MBE9105598.1"/>
    </source>
</evidence>
<dbReference type="Gene3D" id="1.10.287.470">
    <property type="entry name" value="Helix hairpin bin"/>
    <property type="match status" value="2"/>
</dbReference>
<accession>A0ABR9TYX7</accession>
<evidence type="ECO:0000256" key="3">
    <source>
        <dbReference type="SAM" id="Coils"/>
    </source>
</evidence>
<dbReference type="PRINTS" id="PR01490">
    <property type="entry name" value="RTXTOXIND"/>
</dbReference>
<name>A0ABR9TYX7_9NOSO</name>
<dbReference type="InterPro" id="IPR014315">
    <property type="entry name" value="ABC_heterocyst_DevB"/>
</dbReference>
<dbReference type="Proteomes" id="UP000647836">
    <property type="component" value="Unassembled WGS sequence"/>
</dbReference>
<evidence type="ECO:0000256" key="4">
    <source>
        <dbReference type="SAM" id="Phobius"/>
    </source>
</evidence>